<evidence type="ECO:0000313" key="2">
    <source>
        <dbReference type="Proteomes" id="UP000266677"/>
    </source>
</evidence>
<dbReference type="Proteomes" id="UP000266677">
    <property type="component" value="Unassembled WGS sequence"/>
</dbReference>
<evidence type="ECO:0000313" key="1">
    <source>
        <dbReference type="EMBL" id="RJO77699.1"/>
    </source>
</evidence>
<reference evidence="1 2" key="1">
    <citation type="submission" date="2018-09" db="EMBL/GenBank/DDBJ databases">
        <title>YIM PH21274 draft genome.</title>
        <authorList>
            <person name="Miao C."/>
        </authorList>
    </citation>
    <scope>NUCLEOTIDE SEQUENCE [LARGE SCALE GENOMIC DNA]</scope>
    <source>
        <strain evidence="1 2">YIM PH 21724</strain>
    </source>
</reference>
<keyword evidence="2" id="KW-1185">Reference proteome</keyword>
<dbReference type="EMBL" id="QZFU01000015">
    <property type="protein sequence ID" value="RJO77699.1"/>
    <property type="molecule type" value="Genomic_DNA"/>
</dbReference>
<accession>A0A3A4KFE9</accession>
<sequence length="119" mass="12944">MTVLQQLSVEFDIQKEGPMNAEPNSDAIQPWDQFHRAAHISSCVAEVFARAEGYAWGWQDAGGPAQLDDFQAADFARAYALGMAEVLTGGRTTHPTVSQAWKAWLAEQAPATDLTGHLT</sequence>
<name>A0A3A4KFE9_9NOCA</name>
<organism evidence="1 2">
    <name type="scientific">Nocardia panacis</name>
    <dbReference type="NCBI Taxonomy" id="2340916"/>
    <lineage>
        <taxon>Bacteria</taxon>
        <taxon>Bacillati</taxon>
        <taxon>Actinomycetota</taxon>
        <taxon>Actinomycetes</taxon>
        <taxon>Mycobacteriales</taxon>
        <taxon>Nocardiaceae</taxon>
        <taxon>Nocardia</taxon>
    </lineage>
</organism>
<comment type="caution">
    <text evidence="1">The sequence shown here is derived from an EMBL/GenBank/DDBJ whole genome shotgun (WGS) entry which is preliminary data.</text>
</comment>
<dbReference type="AlphaFoldDB" id="A0A3A4KFE9"/>
<gene>
    <name evidence="1" type="ORF">D5S18_08185</name>
</gene>
<protein>
    <submittedName>
        <fullName evidence="1">Uncharacterized protein</fullName>
    </submittedName>
</protein>
<proteinExistence type="predicted"/>